<protein>
    <submittedName>
        <fullName evidence="1">Uncharacterized protein</fullName>
    </submittedName>
</protein>
<proteinExistence type="predicted"/>
<keyword evidence="2" id="KW-1185">Reference proteome</keyword>
<dbReference type="EMBL" id="JAIWYP010000003">
    <property type="protein sequence ID" value="KAH3844643.1"/>
    <property type="molecule type" value="Genomic_DNA"/>
</dbReference>
<comment type="caution">
    <text evidence="1">The sequence shown here is derived from an EMBL/GenBank/DDBJ whole genome shotgun (WGS) entry which is preliminary data.</text>
</comment>
<gene>
    <name evidence="1" type="ORF">DPMN_086902</name>
</gene>
<reference evidence="1" key="2">
    <citation type="submission" date="2020-11" db="EMBL/GenBank/DDBJ databases">
        <authorList>
            <person name="McCartney M.A."/>
            <person name="Auch B."/>
            <person name="Kono T."/>
            <person name="Mallez S."/>
            <person name="Becker A."/>
            <person name="Gohl D.M."/>
            <person name="Silverstein K.A.T."/>
            <person name="Koren S."/>
            <person name="Bechman K.B."/>
            <person name="Herman A."/>
            <person name="Abrahante J.E."/>
            <person name="Garbe J."/>
        </authorList>
    </citation>
    <scope>NUCLEOTIDE SEQUENCE</scope>
    <source>
        <strain evidence="1">Duluth1</strain>
        <tissue evidence="1">Whole animal</tissue>
    </source>
</reference>
<evidence type="ECO:0000313" key="1">
    <source>
        <dbReference type="EMBL" id="KAH3844643.1"/>
    </source>
</evidence>
<reference evidence="1" key="1">
    <citation type="journal article" date="2019" name="bioRxiv">
        <title>The Genome of the Zebra Mussel, Dreissena polymorpha: A Resource for Invasive Species Research.</title>
        <authorList>
            <person name="McCartney M.A."/>
            <person name="Auch B."/>
            <person name="Kono T."/>
            <person name="Mallez S."/>
            <person name="Zhang Y."/>
            <person name="Obille A."/>
            <person name="Becker A."/>
            <person name="Abrahante J.E."/>
            <person name="Garbe J."/>
            <person name="Badalamenti J.P."/>
            <person name="Herman A."/>
            <person name="Mangelson H."/>
            <person name="Liachko I."/>
            <person name="Sullivan S."/>
            <person name="Sone E.D."/>
            <person name="Koren S."/>
            <person name="Silverstein K.A.T."/>
            <person name="Beckman K.B."/>
            <person name="Gohl D.M."/>
        </authorList>
    </citation>
    <scope>NUCLEOTIDE SEQUENCE</scope>
    <source>
        <strain evidence="1">Duluth1</strain>
        <tissue evidence="1">Whole animal</tissue>
    </source>
</reference>
<evidence type="ECO:0000313" key="2">
    <source>
        <dbReference type="Proteomes" id="UP000828390"/>
    </source>
</evidence>
<name>A0A9D4KR94_DREPO</name>
<sequence>MIGQKLKTVPPTGAHVFQGIRSTLELNQDIIKTNILTNFETRPRFHWDKMECLRANVNGLTDGRTYDGQRQVTKAHLSNQSWCTIYVSDGLVRGATIDFTRSDDRFPVGGTKFSPEVPD</sequence>
<organism evidence="1 2">
    <name type="scientific">Dreissena polymorpha</name>
    <name type="common">Zebra mussel</name>
    <name type="synonym">Mytilus polymorpha</name>
    <dbReference type="NCBI Taxonomy" id="45954"/>
    <lineage>
        <taxon>Eukaryota</taxon>
        <taxon>Metazoa</taxon>
        <taxon>Spiralia</taxon>
        <taxon>Lophotrochozoa</taxon>
        <taxon>Mollusca</taxon>
        <taxon>Bivalvia</taxon>
        <taxon>Autobranchia</taxon>
        <taxon>Heteroconchia</taxon>
        <taxon>Euheterodonta</taxon>
        <taxon>Imparidentia</taxon>
        <taxon>Neoheterodontei</taxon>
        <taxon>Myida</taxon>
        <taxon>Dreissenoidea</taxon>
        <taxon>Dreissenidae</taxon>
        <taxon>Dreissena</taxon>
    </lineage>
</organism>
<dbReference type="AlphaFoldDB" id="A0A9D4KR94"/>
<accession>A0A9D4KR94</accession>
<dbReference type="Proteomes" id="UP000828390">
    <property type="component" value="Unassembled WGS sequence"/>
</dbReference>